<sequence>MNEIFSRTSSSAVTMVGKPEEIKAILARWIERYGPDMPLSYILSLKDQSKIIPTKAG</sequence>
<dbReference type="Proteomes" id="UP000838749">
    <property type="component" value="Unassembled WGS sequence"/>
</dbReference>
<keyword evidence="2" id="KW-1185">Reference proteome</keyword>
<evidence type="ECO:0008006" key="3">
    <source>
        <dbReference type="Google" id="ProtNLM"/>
    </source>
</evidence>
<dbReference type="RefSeq" id="WP_179085764.1">
    <property type="nucleotide sequence ID" value="NZ_CAKMAB010000005.1"/>
</dbReference>
<proteinExistence type="predicted"/>
<name>A0ABN8FBE3_9BACL</name>
<accession>A0ABN8FBE3</accession>
<organism evidence="1 2">
    <name type="scientific">Paenibacillus pseudetheri</name>
    <dbReference type="NCBI Taxonomy" id="2897682"/>
    <lineage>
        <taxon>Bacteria</taxon>
        <taxon>Bacillati</taxon>
        <taxon>Bacillota</taxon>
        <taxon>Bacilli</taxon>
        <taxon>Bacillales</taxon>
        <taxon>Paenibacillaceae</taxon>
        <taxon>Paenibacillus</taxon>
    </lineage>
</organism>
<reference evidence="1" key="1">
    <citation type="submission" date="2021-12" db="EMBL/GenBank/DDBJ databases">
        <authorList>
            <person name="Criscuolo A."/>
        </authorList>
    </citation>
    <scope>NUCLEOTIDE SEQUENCE</scope>
    <source>
        <strain evidence="1">CIP111894</strain>
    </source>
</reference>
<evidence type="ECO:0000313" key="2">
    <source>
        <dbReference type="Proteomes" id="UP000838749"/>
    </source>
</evidence>
<evidence type="ECO:0000313" key="1">
    <source>
        <dbReference type="EMBL" id="CAH1055059.1"/>
    </source>
</evidence>
<protein>
    <recommendedName>
        <fullName evidence="3">Transposase</fullName>
    </recommendedName>
</protein>
<gene>
    <name evidence="1" type="ORF">PAECIP111894_01209</name>
</gene>
<comment type="caution">
    <text evidence="1">The sequence shown here is derived from an EMBL/GenBank/DDBJ whole genome shotgun (WGS) entry which is preliminary data.</text>
</comment>
<dbReference type="EMBL" id="CAKMAB010000005">
    <property type="protein sequence ID" value="CAH1055059.1"/>
    <property type="molecule type" value="Genomic_DNA"/>
</dbReference>